<evidence type="ECO:0000256" key="1">
    <source>
        <dbReference type="ARBA" id="ARBA00022741"/>
    </source>
</evidence>
<keyword evidence="2" id="KW-0067">ATP-binding</keyword>
<reference evidence="4 5" key="1">
    <citation type="submission" date="2013-08" db="EMBL/GenBank/DDBJ databases">
        <title>The genome sequence of Knoellia aerolata.</title>
        <authorList>
            <person name="Zhu W."/>
            <person name="Wang G."/>
        </authorList>
    </citation>
    <scope>NUCLEOTIDE SEQUENCE [LARGE SCALE GENOMIC DNA]</scope>
    <source>
        <strain evidence="4 5">DSM 18566</strain>
    </source>
</reference>
<sequence length="171" mass="19320">MGLVGENGSGKSTLMRILVGDLAADAGTVSSVGQVGYCPQQPVVYPRLNCDEHFELFGRAYGMTFTAERESRRTLYVALGFERYARTRTDQLSGGTLAKLNLALALLPDPEVLLLDEPYSGFDWDTYLRFWEIVADRRARGRSVLIISHFVTDEERFDRIVEVRDGRTHQR</sequence>
<dbReference type="Gene3D" id="3.40.50.300">
    <property type="entry name" value="P-loop containing nucleotide triphosphate hydrolases"/>
    <property type="match status" value="1"/>
</dbReference>
<dbReference type="InterPro" id="IPR027417">
    <property type="entry name" value="P-loop_NTPase"/>
</dbReference>
<evidence type="ECO:0000259" key="3">
    <source>
        <dbReference type="SMART" id="SM00382"/>
    </source>
</evidence>
<dbReference type="EMBL" id="AVPL01000026">
    <property type="protein sequence ID" value="KGN40981.1"/>
    <property type="molecule type" value="Genomic_DNA"/>
</dbReference>
<organism evidence="4 5">
    <name type="scientific">Knoellia aerolata DSM 18566</name>
    <dbReference type="NCBI Taxonomy" id="1385519"/>
    <lineage>
        <taxon>Bacteria</taxon>
        <taxon>Bacillati</taxon>
        <taxon>Actinomycetota</taxon>
        <taxon>Actinomycetes</taxon>
        <taxon>Micrococcales</taxon>
        <taxon>Intrasporangiaceae</taxon>
        <taxon>Knoellia</taxon>
    </lineage>
</organism>
<dbReference type="InterPro" id="IPR003439">
    <property type="entry name" value="ABC_transporter-like_ATP-bd"/>
</dbReference>
<evidence type="ECO:0000256" key="2">
    <source>
        <dbReference type="ARBA" id="ARBA00022840"/>
    </source>
</evidence>
<dbReference type="PANTHER" id="PTHR43038">
    <property type="entry name" value="ATP-BINDING CASSETTE, SUB-FAMILY H, MEMBER 1"/>
    <property type="match status" value="1"/>
</dbReference>
<protein>
    <recommendedName>
        <fullName evidence="3">AAA+ ATPase domain-containing protein</fullName>
    </recommendedName>
</protein>
<dbReference type="SUPFAM" id="SSF52540">
    <property type="entry name" value="P-loop containing nucleoside triphosphate hydrolases"/>
    <property type="match status" value="1"/>
</dbReference>
<gene>
    <name evidence="4" type="ORF">N801_09875</name>
</gene>
<dbReference type="GO" id="GO:0005524">
    <property type="term" value="F:ATP binding"/>
    <property type="evidence" value="ECO:0007669"/>
    <property type="project" value="UniProtKB-KW"/>
</dbReference>
<dbReference type="STRING" id="1385519.N801_09875"/>
<dbReference type="SMART" id="SM00382">
    <property type="entry name" value="AAA"/>
    <property type="match status" value="1"/>
</dbReference>
<name>A0A0A0JZM5_9MICO</name>
<proteinExistence type="predicted"/>
<dbReference type="InterPro" id="IPR003593">
    <property type="entry name" value="AAA+_ATPase"/>
</dbReference>
<dbReference type="GO" id="GO:0016887">
    <property type="term" value="F:ATP hydrolysis activity"/>
    <property type="evidence" value="ECO:0007669"/>
    <property type="project" value="InterPro"/>
</dbReference>
<keyword evidence="1" id="KW-0547">Nucleotide-binding</keyword>
<keyword evidence="5" id="KW-1185">Reference proteome</keyword>
<comment type="caution">
    <text evidence="4">The sequence shown here is derived from an EMBL/GenBank/DDBJ whole genome shotgun (WGS) entry which is preliminary data.</text>
</comment>
<evidence type="ECO:0000313" key="5">
    <source>
        <dbReference type="Proteomes" id="UP000030013"/>
    </source>
</evidence>
<dbReference type="PANTHER" id="PTHR43038:SF7">
    <property type="entry name" value="ABC TRANSPORT SYSTEM ATP-BINDING PROTEIN"/>
    <property type="match status" value="1"/>
</dbReference>
<dbReference type="AlphaFoldDB" id="A0A0A0JZM5"/>
<evidence type="ECO:0000313" key="4">
    <source>
        <dbReference type="EMBL" id="KGN40981.1"/>
    </source>
</evidence>
<dbReference type="Pfam" id="PF00005">
    <property type="entry name" value="ABC_tran"/>
    <property type="match status" value="1"/>
</dbReference>
<dbReference type="Proteomes" id="UP000030013">
    <property type="component" value="Unassembled WGS sequence"/>
</dbReference>
<feature type="domain" description="AAA+ ATPase" evidence="3">
    <location>
        <begin position="1"/>
        <end position="167"/>
    </location>
</feature>
<dbReference type="eggNOG" id="COG1131">
    <property type="taxonomic scope" value="Bacteria"/>
</dbReference>
<accession>A0A0A0JZM5</accession>